<keyword evidence="3" id="KW-1185">Reference proteome</keyword>
<feature type="transmembrane region" description="Helical" evidence="1">
    <location>
        <begin position="218"/>
        <end position="243"/>
    </location>
</feature>
<feature type="transmembrane region" description="Helical" evidence="1">
    <location>
        <begin position="366"/>
        <end position="387"/>
    </location>
</feature>
<dbReference type="InterPro" id="IPR036259">
    <property type="entry name" value="MFS_trans_sf"/>
</dbReference>
<feature type="transmembrane region" description="Helical" evidence="1">
    <location>
        <begin position="88"/>
        <end position="106"/>
    </location>
</feature>
<accession>G7V746</accession>
<feature type="transmembrane region" description="Helical" evidence="1">
    <location>
        <begin position="303"/>
        <end position="325"/>
    </location>
</feature>
<reference evidence="2 3" key="2">
    <citation type="journal article" date="2012" name="Stand. Genomic Sci.">
        <title>Genome sequence of the moderately thermophilic, amino-acid-degrading and sulfur-reducing bacterium Thermovirga lienii type strain (Cas60314(T)).</title>
        <authorList>
            <person name="Goker M."/>
            <person name="Saunders E."/>
            <person name="Lapidus A."/>
            <person name="Nolan M."/>
            <person name="Lucas S."/>
            <person name="Hammon N."/>
            <person name="Deshpande S."/>
            <person name="Cheng J.F."/>
            <person name="Han C."/>
            <person name="Tapia R."/>
            <person name="Goodwin L.A."/>
            <person name="Pitluck S."/>
            <person name="Liolios K."/>
            <person name="Mavromatis K."/>
            <person name="Pagani I."/>
            <person name="Ivanova N."/>
            <person name="Mikhailova N."/>
            <person name="Pati A."/>
            <person name="Chen A."/>
            <person name="Palaniappan K."/>
            <person name="Land M."/>
            <person name="Chang Y.J."/>
            <person name="Jeffries C.D."/>
            <person name="Brambilla E.M."/>
            <person name="Rohde M."/>
            <person name="Spring S."/>
            <person name="Detter J.C."/>
            <person name="Woyke T."/>
            <person name="Bristow J."/>
            <person name="Eisen J.A."/>
            <person name="Markowitz V."/>
            <person name="Hugenholtz P."/>
            <person name="Kyrpides N.C."/>
            <person name="Klenk H.P."/>
        </authorList>
    </citation>
    <scope>NUCLEOTIDE SEQUENCE [LARGE SCALE GENOMIC DNA]</scope>
    <source>
        <strain evidence="3">ATCC BAA-1197 / DSM 17291 / Cas60314</strain>
    </source>
</reference>
<dbReference type="PANTHER" id="PTHR23531">
    <property type="entry name" value="QUINOLENE RESISTANCE PROTEIN NORA"/>
    <property type="match status" value="1"/>
</dbReference>
<dbReference type="AlphaFoldDB" id="G7V746"/>
<dbReference type="Proteomes" id="UP000005868">
    <property type="component" value="Chromosome"/>
</dbReference>
<dbReference type="InterPro" id="IPR011701">
    <property type="entry name" value="MFS"/>
</dbReference>
<protein>
    <submittedName>
        <fullName evidence="2">Major facilitator superfamily MFS_1</fullName>
    </submittedName>
</protein>
<dbReference type="SUPFAM" id="SSF103473">
    <property type="entry name" value="MFS general substrate transporter"/>
    <property type="match status" value="1"/>
</dbReference>
<feature type="transmembrane region" description="Helical" evidence="1">
    <location>
        <begin position="112"/>
        <end position="135"/>
    </location>
</feature>
<feature type="transmembrane region" description="Helical" evidence="1">
    <location>
        <begin position="177"/>
        <end position="197"/>
    </location>
</feature>
<dbReference type="eggNOG" id="COG2814">
    <property type="taxonomic scope" value="Bacteria"/>
</dbReference>
<feature type="transmembrane region" description="Helical" evidence="1">
    <location>
        <begin position="24"/>
        <end position="46"/>
    </location>
</feature>
<dbReference type="KEGG" id="tli:Tlie_0343"/>
<feature type="transmembrane region" description="Helical" evidence="1">
    <location>
        <begin position="58"/>
        <end position="76"/>
    </location>
</feature>
<dbReference type="OrthoDB" id="6896at508458"/>
<dbReference type="HOGENOM" id="CLU_688739_0_0_0"/>
<proteinExistence type="predicted"/>
<feature type="transmembrane region" description="Helical" evidence="1">
    <location>
        <begin position="280"/>
        <end position="297"/>
    </location>
</feature>
<gene>
    <name evidence="2" type="ordered locus">Tlie_0343</name>
</gene>
<sequence>MLNLLGRVRVEAQALFKDSQYRDYMLLLVISLCHYTAVMVFFAFPLQVVKWGYDTMDVAILAFSMDGVLLAIRPWVKKLIDKYKAKKALFISSVFLLLVPVILTLAGRSFPLLAVAKAVHGVSLSIFIVANLVYVHALFPPGMIRKALLWLGTTAILPQLFFISLAEKAIMSGRLWLFYGGVATLAATALMLSLRLGDRGGELESPANISSLLRRKEFFYIAFLVFSQAMVISVSSNFIALLLEKRGISLWRFFTPYAAGTLLVRGPLASWVSKISPRAVLAFGFSTLSLSVALLAVSYNPTWVLVSSFLIGITFAPLQPTLISVAVERIKYERNALLTAVITSDDMAWTFGPLIGGFLGRSSVVVAYYALVMVAAFAALLSFKGFGGPAEDGPPRKDVS</sequence>
<keyword evidence="1" id="KW-0812">Transmembrane</keyword>
<dbReference type="EMBL" id="CP003096">
    <property type="protein sequence ID" value="AER66080.1"/>
    <property type="molecule type" value="Genomic_DNA"/>
</dbReference>
<reference evidence="3" key="1">
    <citation type="submission" date="2011-10" db="EMBL/GenBank/DDBJ databases">
        <title>The complete genome of chromosome of Thermovirga lienii DSM 17291.</title>
        <authorList>
            <consortium name="US DOE Joint Genome Institute (JGI-PGF)"/>
            <person name="Lucas S."/>
            <person name="Copeland A."/>
            <person name="Lapidus A."/>
            <person name="Glavina del Rio T."/>
            <person name="Dalin E."/>
            <person name="Tice H."/>
            <person name="Bruce D."/>
            <person name="Goodwin L."/>
            <person name="Pitluck S."/>
            <person name="Peters L."/>
            <person name="Mikhailova N."/>
            <person name="Saunders E."/>
            <person name="Kyrpides N."/>
            <person name="Mavromatis K."/>
            <person name="Ivanova N."/>
            <person name="Last F.I."/>
            <person name="Brettin T."/>
            <person name="Detter J.C."/>
            <person name="Han C."/>
            <person name="Larimer F."/>
            <person name="Land M."/>
            <person name="Hauser L."/>
            <person name="Markowitz V."/>
            <person name="Cheng J.-F."/>
            <person name="Hugenholtz P."/>
            <person name="Woyke T."/>
            <person name="Wu D."/>
            <person name="Spring S."/>
            <person name="Schroeder M."/>
            <person name="Brambilla E.-M."/>
            <person name="Klenk H.-P."/>
            <person name="Eisen J.A."/>
        </authorList>
    </citation>
    <scope>NUCLEOTIDE SEQUENCE [LARGE SCALE GENOMIC DNA]</scope>
    <source>
        <strain evidence="3">ATCC BAA-1197 / DSM 17291 / Cas60314</strain>
    </source>
</reference>
<evidence type="ECO:0000313" key="2">
    <source>
        <dbReference type="EMBL" id="AER66080.1"/>
    </source>
</evidence>
<name>G7V746_THELD</name>
<keyword evidence="1" id="KW-1133">Transmembrane helix</keyword>
<dbReference type="Pfam" id="PF07690">
    <property type="entry name" value="MFS_1"/>
    <property type="match status" value="1"/>
</dbReference>
<feature type="transmembrane region" description="Helical" evidence="1">
    <location>
        <begin position="249"/>
        <end position="268"/>
    </location>
</feature>
<dbReference type="PANTHER" id="PTHR23531:SF1">
    <property type="entry name" value="QUINOLENE RESISTANCE PROTEIN NORA"/>
    <property type="match status" value="1"/>
</dbReference>
<organism evidence="2 3">
    <name type="scientific">Thermovirga lienii (strain ATCC BAA-1197 / DSM 17291 / Cas60314)</name>
    <dbReference type="NCBI Taxonomy" id="580340"/>
    <lineage>
        <taxon>Bacteria</taxon>
        <taxon>Thermotogati</taxon>
        <taxon>Synergistota</taxon>
        <taxon>Synergistia</taxon>
        <taxon>Synergistales</taxon>
        <taxon>Thermovirgaceae</taxon>
        <taxon>Thermovirga</taxon>
    </lineage>
</organism>
<evidence type="ECO:0000256" key="1">
    <source>
        <dbReference type="SAM" id="Phobius"/>
    </source>
</evidence>
<dbReference type="InterPro" id="IPR052714">
    <property type="entry name" value="MFS_Exporter"/>
</dbReference>
<keyword evidence="1" id="KW-0472">Membrane</keyword>
<evidence type="ECO:0000313" key="3">
    <source>
        <dbReference type="Proteomes" id="UP000005868"/>
    </source>
</evidence>
<dbReference type="Gene3D" id="1.20.1250.20">
    <property type="entry name" value="MFS general substrate transporter like domains"/>
    <property type="match status" value="2"/>
</dbReference>
<feature type="transmembrane region" description="Helical" evidence="1">
    <location>
        <begin position="147"/>
        <end position="165"/>
    </location>
</feature>
<dbReference type="GO" id="GO:0022857">
    <property type="term" value="F:transmembrane transporter activity"/>
    <property type="evidence" value="ECO:0007669"/>
    <property type="project" value="InterPro"/>
</dbReference>